<organism evidence="1">
    <name type="scientific">gut metagenome</name>
    <dbReference type="NCBI Taxonomy" id="749906"/>
    <lineage>
        <taxon>unclassified sequences</taxon>
        <taxon>metagenomes</taxon>
        <taxon>organismal metagenomes</taxon>
    </lineage>
</organism>
<proteinExistence type="predicted"/>
<gene>
    <name evidence="1" type="ORF">EVA_14792</name>
</gene>
<accession>J9FQ93</accession>
<protein>
    <submittedName>
        <fullName evidence="1">Uncharacterized protein</fullName>
    </submittedName>
</protein>
<dbReference type="EMBL" id="AMCI01004942">
    <property type="protein sequence ID" value="EJW97101.1"/>
    <property type="molecule type" value="Genomic_DNA"/>
</dbReference>
<reference evidence="1" key="1">
    <citation type="journal article" date="2012" name="PLoS ONE">
        <title>Gene sets for utilization of primary and secondary nutrition supplies in the distal gut of endangered iberian lynx.</title>
        <authorList>
            <person name="Alcaide M."/>
            <person name="Messina E."/>
            <person name="Richter M."/>
            <person name="Bargiela R."/>
            <person name="Peplies J."/>
            <person name="Huws S.A."/>
            <person name="Newbold C.J."/>
            <person name="Golyshin P.N."/>
            <person name="Simon M.A."/>
            <person name="Lopez G."/>
            <person name="Yakimov M.M."/>
            <person name="Ferrer M."/>
        </authorList>
    </citation>
    <scope>NUCLEOTIDE SEQUENCE</scope>
</reference>
<sequence>MRVQLLLQRSSYRMRKKRIRMAKSSWKSFGWRRKTPKHT</sequence>
<comment type="caution">
    <text evidence="1">The sequence shown here is derived from an EMBL/GenBank/DDBJ whole genome shotgun (WGS) entry which is preliminary data.</text>
</comment>
<dbReference type="AlphaFoldDB" id="J9FQ93"/>
<evidence type="ECO:0000313" key="1">
    <source>
        <dbReference type="EMBL" id="EJW97101.1"/>
    </source>
</evidence>
<name>J9FQ93_9ZZZZ</name>